<gene>
    <name evidence="2" type="ORF">RchiOBHm_Chr3g0453191</name>
</gene>
<organism evidence="2 3">
    <name type="scientific">Rosa chinensis</name>
    <name type="common">China rose</name>
    <dbReference type="NCBI Taxonomy" id="74649"/>
    <lineage>
        <taxon>Eukaryota</taxon>
        <taxon>Viridiplantae</taxon>
        <taxon>Streptophyta</taxon>
        <taxon>Embryophyta</taxon>
        <taxon>Tracheophyta</taxon>
        <taxon>Spermatophyta</taxon>
        <taxon>Magnoliopsida</taxon>
        <taxon>eudicotyledons</taxon>
        <taxon>Gunneridae</taxon>
        <taxon>Pentapetalae</taxon>
        <taxon>rosids</taxon>
        <taxon>fabids</taxon>
        <taxon>Rosales</taxon>
        <taxon>Rosaceae</taxon>
        <taxon>Rosoideae</taxon>
        <taxon>Rosoideae incertae sedis</taxon>
        <taxon>Rosa</taxon>
    </lineage>
</organism>
<feature type="coiled-coil region" evidence="1">
    <location>
        <begin position="47"/>
        <end position="74"/>
    </location>
</feature>
<proteinExistence type="predicted"/>
<accession>A0A2P6R6H6</accession>
<sequence>MDIAGRLARIQQEIVQVENEKQHREYTLGLFWEHMPCVDPILIRDRMLSLKAQIRSLENRKKGLLQQQAELLVKVALLREPTTTGEEEHEEETGRS</sequence>
<name>A0A2P6R6H6_ROSCH</name>
<comment type="caution">
    <text evidence="2">The sequence shown here is derived from an EMBL/GenBank/DDBJ whole genome shotgun (WGS) entry which is preliminary data.</text>
</comment>
<dbReference type="AlphaFoldDB" id="A0A2P6R6H6"/>
<evidence type="ECO:0000256" key="1">
    <source>
        <dbReference type="SAM" id="Coils"/>
    </source>
</evidence>
<keyword evidence="3" id="KW-1185">Reference proteome</keyword>
<dbReference type="EMBL" id="PDCK01000041">
    <property type="protein sequence ID" value="PRQ42030.1"/>
    <property type="molecule type" value="Genomic_DNA"/>
</dbReference>
<keyword evidence="1" id="KW-0175">Coiled coil</keyword>
<dbReference type="Proteomes" id="UP000238479">
    <property type="component" value="Chromosome 3"/>
</dbReference>
<dbReference type="OMA" id="VCTIEHA"/>
<reference evidence="2 3" key="1">
    <citation type="journal article" date="2018" name="Nat. Genet.">
        <title>The Rosa genome provides new insights in the design of modern roses.</title>
        <authorList>
            <person name="Bendahmane M."/>
        </authorList>
    </citation>
    <scope>NUCLEOTIDE SEQUENCE [LARGE SCALE GENOMIC DNA]</scope>
    <source>
        <strain evidence="3">cv. Old Blush</strain>
    </source>
</reference>
<protein>
    <submittedName>
        <fullName evidence="2">Uncharacterized protein</fullName>
    </submittedName>
</protein>
<dbReference type="PANTHER" id="PTHR36344">
    <property type="entry name" value="RX N-TERMINAL DOMAIN-CONTAINING PROTEIN"/>
    <property type="match status" value="1"/>
</dbReference>
<evidence type="ECO:0000313" key="2">
    <source>
        <dbReference type="EMBL" id="PRQ42030.1"/>
    </source>
</evidence>
<dbReference type="PANTHER" id="PTHR36344:SF1">
    <property type="entry name" value="RX N-TERMINAL DOMAIN-CONTAINING PROTEIN"/>
    <property type="match status" value="1"/>
</dbReference>
<evidence type="ECO:0000313" key="3">
    <source>
        <dbReference type="Proteomes" id="UP000238479"/>
    </source>
</evidence>
<dbReference type="Gramene" id="PRQ42030">
    <property type="protein sequence ID" value="PRQ42030"/>
    <property type="gene ID" value="RchiOBHm_Chr3g0453191"/>
</dbReference>